<dbReference type="SUPFAM" id="SSF56091">
    <property type="entry name" value="DNA ligase/mRNA capping enzyme, catalytic domain"/>
    <property type="match status" value="1"/>
</dbReference>
<proteinExistence type="inferred from homology"/>
<dbReference type="InterPro" id="IPR000977">
    <property type="entry name" value="DNA_ligase_ATP-dep"/>
</dbReference>
<dbReference type="Gene3D" id="1.10.3260.10">
    <property type="entry name" value="DNA ligase, ATP-dependent, N-terminal domain"/>
    <property type="match status" value="1"/>
</dbReference>
<dbReference type="GO" id="GO:0006273">
    <property type="term" value="P:lagging strand elongation"/>
    <property type="evidence" value="ECO:0007669"/>
    <property type="project" value="TreeGrafter"/>
</dbReference>
<feature type="binding site" evidence="14">
    <location>
        <position position="426"/>
    </location>
    <ligand>
        <name>ATP</name>
        <dbReference type="ChEBI" id="CHEBI:30616"/>
    </ligand>
</feature>
<evidence type="ECO:0000256" key="1">
    <source>
        <dbReference type="ARBA" id="ARBA00007572"/>
    </source>
</evidence>
<evidence type="ECO:0000256" key="13">
    <source>
        <dbReference type="ARBA" id="ARBA00034003"/>
    </source>
</evidence>
<gene>
    <name evidence="14" type="primary">lig</name>
    <name evidence="17" type="ORF">A3B50_02950</name>
</gene>
<name>A0A1F7J3X8_9BACT</name>
<feature type="binding site" evidence="14">
    <location>
        <position position="340"/>
    </location>
    <ligand>
        <name>ATP</name>
        <dbReference type="ChEBI" id="CHEBI:30616"/>
    </ligand>
</feature>
<evidence type="ECO:0000256" key="10">
    <source>
        <dbReference type="ARBA" id="ARBA00023172"/>
    </source>
</evidence>
<dbReference type="InterPro" id="IPR012310">
    <property type="entry name" value="DNA_ligase_ATP-dep_cent"/>
</dbReference>
<reference evidence="17 18" key="1">
    <citation type="journal article" date="2016" name="Nat. Commun.">
        <title>Thousands of microbial genomes shed light on interconnected biogeochemical processes in an aquifer system.</title>
        <authorList>
            <person name="Anantharaman K."/>
            <person name="Brown C.T."/>
            <person name="Hug L.A."/>
            <person name="Sharon I."/>
            <person name="Castelle C.J."/>
            <person name="Probst A.J."/>
            <person name="Thomas B.C."/>
            <person name="Singh A."/>
            <person name="Wilkins M.J."/>
            <person name="Karaoz U."/>
            <person name="Brodie E.L."/>
            <person name="Williams K.H."/>
            <person name="Hubbard S.S."/>
            <person name="Banfield J.F."/>
        </authorList>
    </citation>
    <scope>NUCLEOTIDE SEQUENCE [LARGE SCALE GENOMIC DNA]</scope>
</reference>
<dbReference type="EC" id="6.5.1.1" evidence="14"/>
<dbReference type="PANTHER" id="PTHR45674:SF4">
    <property type="entry name" value="DNA LIGASE 1"/>
    <property type="match status" value="1"/>
</dbReference>
<accession>A0A1F7J3X8</accession>
<dbReference type="SUPFAM" id="SSF50249">
    <property type="entry name" value="Nucleic acid-binding proteins"/>
    <property type="match status" value="1"/>
</dbReference>
<evidence type="ECO:0000256" key="15">
    <source>
        <dbReference type="RuleBase" id="RU004196"/>
    </source>
</evidence>
<feature type="binding site" evidence="14">
    <location>
        <position position="247"/>
    </location>
    <ligand>
        <name>ATP</name>
        <dbReference type="ChEBI" id="CHEBI:30616"/>
    </ligand>
</feature>
<dbReference type="SUPFAM" id="SSF117018">
    <property type="entry name" value="ATP-dependent DNA ligase DNA-binding domain"/>
    <property type="match status" value="1"/>
</dbReference>
<evidence type="ECO:0000256" key="4">
    <source>
        <dbReference type="ARBA" id="ARBA00022705"/>
    </source>
</evidence>
<dbReference type="Pfam" id="PF01068">
    <property type="entry name" value="DNA_ligase_A_M"/>
    <property type="match status" value="1"/>
</dbReference>
<dbReference type="HAMAP" id="MF_00407">
    <property type="entry name" value="DNA_ligase"/>
    <property type="match status" value="1"/>
</dbReference>
<feature type="binding site" evidence="14">
    <location>
        <position position="270"/>
    </location>
    <ligand>
        <name>ATP</name>
        <dbReference type="ChEBI" id="CHEBI:30616"/>
    </ligand>
</feature>
<dbReference type="Proteomes" id="UP000178558">
    <property type="component" value="Unassembled WGS sequence"/>
</dbReference>
<comment type="function">
    <text evidence="14">DNA ligase that seals nicks in double-stranded DNA during DNA replication, DNA recombination and DNA repair.</text>
</comment>
<dbReference type="GO" id="GO:0005524">
    <property type="term" value="F:ATP binding"/>
    <property type="evidence" value="ECO:0007669"/>
    <property type="project" value="UniProtKB-UniRule"/>
</dbReference>
<keyword evidence="6 14" id="KW-0547">Nucleotide-binding</keyword>
<comment type="catalytic activity">
    <reaction evidence="13 14">
        <text>ATP + (deoxyribonucleotide)n-3'-hydroxyl + 5'-phospho-(deoxyribonucleotide)m = (deoxyribonucleotide)n+m + AMP + diphosphate.</text>
        <dbReference type="EC" id="6.5.1.1"/>
    </reaction>
</comment>
<feature type="binding site" evidence="14">
    <location>
        <position position="300"/>
    </location>
    <ligand>
        <name>ATP</name>
        <dbReference type="ChEBI" id="CHEBI:30616"/>
    </ligand>
</feature>
<evidence type="ECO:0000256" key="11">
    <source>
        <dbReference type="ARBA" id="ARBA00023204"/>
    </source>
</evidence>
<keyword evidence="7 14" id="KW-0227">DNA damage</keyword>
<feature type="active site" description="N6-AMP-lysine intermediate" evidence="14">
    <location>
        <position position="249"/>
    </location>
</feature>
<dbReference type="Pfam" id="PF04675">
    <property type="entry name" value="DNA_ligase_A_N"/>
    <property type="match status" value="1"/>
</dbReference>
<dbReference type="InterPro" id="IPR050191">
    <property type="entry name" value="ATP-dep_DNA_ligase"/>
</dbReference>
<evidence type="ECO:0000256" key="2">
    <source>
        <dbReference type="ARBA" id="ARBA00022598"/>
    </source>
</evidence>
<dbReference type="NCBIfam" id="TIGR00574">
    <property type="entry name" value="dnl1"/>
    <property type="match status" value="1"/>
</dbReference>
<dbReference type="CDD" id="cd07901">
    <property type="entry name" value="Adenylation_DNA_ligase_Arch_LigB"/>
    <property type="match status" value="1"/>
</dbReference>
<evidence type="ECO:0000256" key="12">
    <source>
        <dbReference type="ARBA" id="ARBA00023306"/>
    </source>
</evidence>
<evidence type="ECO:0000256" key="6">
    <source>
        <dbReference type="ARBA" id="ARBA00022741"/>
    </source>
</evidence>
<evidence type="ECO:0000256" key="5">
    <source>
        <dbReference type="ARBA" id="ARBA00022723"/>
    </source>
</evidence>
<evidence type="ECO:0000256" key="9">
    <source>
        <dbReference type="ARBA" id="ARBA00022842"/>
    </source>
</evidence>
<evidence type="ECO:0000256" key="7">
    <source>
        <dbReference type="ARBA" id="ARBA00022763"/>
    </source>
</evidence>
<dbReference type="PROSITE" id="PS00333">
    <property type="entry name" value="DNA_LIGASE_A2"/>
    <property type="match status" value="1"/>
</dbReference>
<dbReference type="Gene3D" id="2.40.50.140">
    <property type="entry name" value="Nucleic acid-binding proteins"/>
    <property type="match status" value="1"/>
</dbReference>
<comment type="caution">
    <text evidence="17">The sequence shown here is derived from an EMBL/GenBank/DDBJ whole genome shotgun (WGS) entry which is preliminary data.</text>
</comment>
<dbReference type="GO" id="GO:0003677">
    <property type="term" value="F:DNA binding"/>
    <property type="evidence" value="ECO:0007669"/>
    <property type="project" value="InterPro"/>
</dbReference>
<keyword evidence="10 14" id="KW-0233">DNA recombination</keyword>
<keyword evidence="11 14" id="KW-0234">DNA repair</keyword>
<feature type="binding site" evidence="14">
    <location>
        <position position="420"/>
    </location>
    <ligand>
        <name>ATP</name>
        <dbReference type="ChEBI" id="CHEBI:30616"/>
    </ligand>
</feature>
<dbReference type="GO" id="GO:0051301">
    <property type="term" value="P:cell division"/>
    <property type="evidence" value="ECO:0007669"/>
    <property type="project" value="UniProtKB-KW"/>
</dbReference>
<dbReference type="GO" id="GO:0071897">
    <property type="term" value="P:DNA biosynthetic process"/>
    <property type="evidence" value="ECO:0007669"/>
    <property type="project" value="InterPro"/>
</dbReference>
<evidence type="ECO:0000256" key="14">
    <source>
        <dbReference type="HAMAP-Rule" id="MF_00407"/>
    </source>
</evidence>
<dbReference type="Pfam" id="PF04679">
    <property type="entry name" value="DNA_ligase_A_C"/>
    <property type="match status" value="1"/>
</dbReference>
<evidence type="ECO:0000256" key="8">
    <source>
        <dbReference type="ARBA" id="ARBA00022840"/>
    </source>
</evidence>
<sequence>MKFSKLAVFIEKIEQTSSRLSITHLLAELFQKLSTGEFDKTIYLLQGRVTPLFEPTEFGMGEKNVIRGVVVALHLERKFFEQEYKKIGDLGLTVEHFKKQFSSFEEKDLSIQEVYKDLVDLAKKQGTGSQESKTNILAHLLRQLDPLSSRYLVRIILGVLRLGFSDMTVLDAYSWMLKKDKSLRPLIEKAYHVRPDLGFIGAVLREKGEKGLSNIHPTVFTPILMMRAERLSSGAEIVEKIGASAIEPKYDGFRLQVHYKKGEPARLYSRNLEEVSFMYPDVVEGIKKNIKAREIIIEGEAIGYDIKRDRLLPFQQTVQRKRKYEIEAKAKEIPLKFFAFELLYKDGSDYINKPFSERRKKLAKSIRTKNDIAKDTVFVANETITDNPQEIEKIFADALAEGLEGIIAKRLDGVYQPGARASNWIKLKKSYSSKIEDTIDCVVFGYDFGKGKRTGFGIGAFLVGLFDDKRDKYATIAKIGTGLTDEEWRELRKRCDKFKSNKKPTAYEVDKQMEVDVWVNPSIVVEIQADEITRSSVHTAGRTLKASKSGSAFEVDTSGYALRFPRLVRFREDKKPNDATTLQELKNMFQAQKG</sequence>
<keyword evidence="3 14" id="KW-0132">Cell division</keyword>
<evidence type="ECO:0000259" key="16">
    <source>
        <dbReference type="PROSITE" id="PS50160"/>
    </source>
</evidence>
<dbReference type="GO" id="GO:0006281">
    <property type="term" value="P:DNA repair"/>
    <property type="evidence" value="ECO:0007669"/>
    <property type="project" value="UniProtKB-UniRule"/>
</dbReference>
<comment type="similarity">
    <text evidence="1 14 15">Belongs to the ATP-dependent DNA ligase family.</text>
</comment>
<keyword evidence="4 14" id="KW-0235">DNA replication</keyword>
<dbReference type="InterPro" id="IPR016059">
    <property type="entry name" value="DNA_ligase_ATP-dep_CS"/>
</dbReference>
<keyword evidence="9 14" id="KW-0460">Magnesium</keyword>
<dbReference type="GO" id="GO:0003910">
    <property type="term" value="F:DNA ligase (ATP) activity"/>
    <property type="evidence" value="ECO:0007669"/>
    <property type="project" value="UniProtKB-UniRule"/>
</dbReference>
<dbReference type="InterPro" id="IPR036599">
    <property type="entry name" value="DNA_ligase_N_sf"/>
</dbReference>
<dbReference type="Gene3D" id="3.30.470.30">
    <property type="entry name" value="DNA ligase/mRNA capping enzyme"/>
    <property type="match status" value="1"/>
</dbReference>
<keyword evidence="2 14" id="KW-0436">Ligase</keyword>
<dbReference type="PROSITE" id="PS50160">
    <property type="entry name" value="DNA_LIGASE_A3"/>
    <property type="match status" value="1"/>
</dbReference>
<dbReference type="GO" id="GO:0046872">
    <property type="term" value="F:metal ion binding"/>
    <property type="evidence" value="ECO:0007669"/>
    <property type="project" value="UniProtKB-KW"/>
</dbReference>
<keyword evidence="8 14" id="KW-0067">ATP-binding</keyword>
<evidence type="ECO:0000313" key="18">
    <source>
        <dbReference type="Proteomes" id="UP000178558"/>
    </source>
</evidence>
<dbReference type="GO" id="GO:0006310">
    <property type="term" value="P:DNA recombination"/>
    <property type="evidence" value="ECO:0007669"/>
    <property type="project" value="UniProtKB-UniRule"/>
</dbReference>
<feature type="binding site" evidence="14">
    <location>
        <position position="254"/>
    </location>
    <ligand>
        <name>ATP</name>
        <dbReference type="ChEBI" id="CHEBI:30616"/>
    </ligand>
</feature>
<evidence type="ECO:0000256" key="3">
    <source>
        <dbReference type="ARBA" id="ARBA00022618"/>
    </source>
</evidence>
<dbReference type="InterPro" id="IPR022865">
    <property type="entry name" value="DNA_ligae_ATP-dep_bac/arc"/>
</dbReference>
<dbReference type="PANTHER" id="PTHR45674">
    <property type="entry name" value="DNA LIGASE 1/3 FAMILY MEMBER"/>
    <property type="match status" value="1"/>
</dbReference>
<organism evidence="17 18">
    <name type="scientific">Candidatus Roizmanbacteria bacterium RIFCSPLOWO2_01_FULL_40_42</name>
    <dbReference type="NCBI Taxonomy" id="1802066"/>
    <lineage>
        <taxon>Bacteria</taxon>
        <taxon>Candidatus Roizmaniibacteriota</taxon>
    </lineage>
</organism>
<feature type="domain" description="ATP-dependent DNA ligase family profile" evidence="16">
    <location>
        <begin position="328"/>
        <end position="467"/>
    </location>
</feature>
<dbReference type="EMBL" id="MGAQ01000019">
    <property type="protein sequence ID" value="OGK50304.1"/>
    <property type="molecule type" value="Genomic_DNA"/>
</dbReference>
<keyword evidence="12 14" id="KW-0131">Cell cycle</keyword>
<comment type="cofactor">
    <cofactor evidence="14">
        <name>Mg(2+)</name>
        <dbReference type="ChEBI" id="CHEBI:18420"/>
    </cofactor>
</comment>
<dbReference type="InterPro" id="IPR012308">
    <property type="entry name" value="DNA_ligase_ATP-dep_N"/>
</dbReference>
<dbReference type="InterPro" id="IPR012340">
    <property type="entry name" value="NA-bd_OB-fold"/>
</dbReference>
<dbReference type="InterPro" id="IPR012309">
    <property type="entry name" value="DNA_ligase_ATP-dep_C"/>
</dbReference>
<evidence type="ECO:0000313" key="17">
    <source>
        <dbReference type="EMBL" id="OGK50304.1"/>
    </source>
</evidence>
<dbReference type="AlphaFoldDB" id="A0A1F7J3X8"/>
<protein>
    <recommendedName>
        <fullName evidence="14">Probable DNA ligase</fullName>
        <ecNumber evidence="14">6.5.1.1</ecNumber>
    </recommendedName>
    <alternativeName>
        <fullName evidence="14">Polydeoxyribonucleotide synthase [ATP]</fullName>
    </alternativeName>
</protein>
<keyword evidence="5 14" id="KW-0479">Metal-binding</keyword>